<name>L5MKJ8_MYODS</name>
<evidence type="ECO:0000313" key="3">
    <source>
        <dbReference type="Proteomes" id="UP000010556"/>
    </source>
</evidence>
<evidence type="ECO:0000313" key="2">
    <source>
        <dbReference type="EMBL" id="ELK38278.1"/>
    </source>
</evidence>
<protein>
    <submittedName>
        <fullName evidence="2">Protein Mis18-alpha</fullName>
    </submittedName>
</protein>
<feature type="coiled-coil region" evidence="1">
    <location>
        <begin position="71"/>
        <end position="98"/>
    </location>
</feature>
<sequence>MVRERRPSTCSLRLTPWCSYVLGSSEKQIVSDDQAFSLESRTEMENSLKQVTARALSEEPPSALPLVPASEAAMEEVLKILQTKLRDMETKLSLASSRSELRP</sequence>
<dbReference type="AlphaFoldDB" id="L5MKJ8"/>
<keyword evidence="3" id="KW-1185">Reference proteome</keyword>
<keyword evidence="1" id="KW-0175">Coiled coil</keyword>
<reference evidence="3" key="1">
    <citation type="journal article" date="2013" name="Science">
        <title>Comparative analysis of bat genomes provides insight into the evolution of flight and immunity.</title>
        <authorList>
            <person name="Zhang G."/>
            <person name="Cowled C."/>
            <person name="Shi Z."/>
            <person name="Huang Z."/>
            <person name="Bishop-Lilly K.A."/>
            <person name="Fang X."/>
            <person name="Wynne J.W."/>
            <person name="Xiong Z."/>
            <person name="Baker M.L."/>
            <person name="Zhao W."/>
            <person name="Tachedjian M."/>
            <person name="Zhu Y."/>
            <person name="Zhou P."/>
            <person name="Jiang X."/>
            <person name="Ng J."/>
            <person name="Yang L."/>
            <person name="Wu L."/>
            <person name="Xiao J."/>
            <person name="Feng Y."/>
            <person name="Chen Y."/>
            <person name="Sun X."/>
            <person name="Zhang Y."/>
            <person name="Marsh G.A."/>
            <person name="Crameri G."/>
            <person name="Broder C.C."/>
            <person name="Frey K.G."/>
            <person name="Wang L.F."/>
            <person name="Wang J."/>
        </authorList>
    </citation>
    <scope>NUCLEOTIDE SEQUENCE [LARGE SCALE GENOMIC DNA]</scope>
</reference>
<evidence type="ECO:0000256" key="1">
    <source>
        <dbReference type="SAM" id="Coils"/>
    </source>
</evidence>
<organism evidence="2 3">
    <name type="scientific">Myotis davidii</name>
    <name type="common">David's myotis</name>
    <dbReference type="NCBI Taxonomy" id="225400"/>
    <lineage>
        <taxon>Eukaryota</taxon>
        <taxon>Metazoa</taxon>
        <taxon>Chordata</taxon>
        <taxon>Craniata</taxon>
        <taxon>Vertebrata</taxon>
        <taxon>Euteleostomi</taxon>
        <taxon>Mammalia</taxon>
        <taxon>Eutheria</taxon>
        <taxon>Laurasiatheria</taxon>
        <taxon>Chiroptera</taxon>
        <taxon>Yangochiroptera</taxon>
        <taxon>Vespertilionidae</taxon>
        <taxon>Myotis</taxon>
    </lineage>
</organism>
<gene>
    <name evidence="2" type="ORF">MDA_GLEAN10012005</name>
</gene>
<accession>L5MKJ8</accession>
<dbReference type="EMBL" id="KB099079">
    <property type="protein sequence ID" value="ELK38278.1"/>
    <property type="molecule type" value="Genomic_DNA"/>
</dbReference>
<proteinExistence type="predicted"/>
<dbReference type="Proteomes" id="UP000010556">
    <property type="component" value="Unassembled WGS sequence"/>
</dbReference>